<organism evidence="8 9">
    <name type="scientific">Lunasporangiospora selenospora</name>
    <dbReference type="NCBI Taxonomy" id="979761"/>
    <lineage>
        <taxon>Eukaryota</taxon>
        <taxon>Fungi</taxon>
        <taxon>Fungi incertae sedis</taxon>
        <taxon>Mucoromycota</taxon>
        <taxon>Mortierellomycotina</taxon>
        <taxon>Mortierellomycetes</taxon>
        <taxon>Mortierellales</taxon>
        <taxon>Mortierellaceae</taxon>
        <taxon>Lunasporangiospora</taxon>
    </lineage>
</organism>
<dbReference type="OrthoDB" id="9970435at2759"/>
<name>A0A9P6KD71_9FUNG</name>
<dbReference type="InterPro" id="IPR004342">
    <property type="entry name" value="EXS_C"/>
</dbReference>
<evidence type="ECO:0000259" key="7">
    <source>
        <dbReference type="PROSITE" id="PS51380"/>
    </source>
</evidence>
<gene>
    <name evidence="8" type="ORF">BGW38_002745</name>
</gene>
<evidence type="ECO:0000256" key="3">
    <source>
        <dbReference type="ARBA" id="ARBA00022989"/>
    </source>
</evidence>
<feature type="region of interest" description="Disordered" evidence="5">
    <location>
        <begin position="272"/>
        <end position="446"/>
    </location>
</feature>
<feature type="compositionally biased region" description="Basic and acidic residues" evidence="5">
    <location>
        <begin position="290"/>
        <end position="305"/>
    </location>
</feature>
<dbReference type="AlphaFoldDB" id="A0A9P6KD71"/>
<keyword evidence="3 6" id="KW-1133">Transmembrane helix</keyword>
<feature type="compositionally biased region" description="Gly residues" evidence="5">
    <location>
        <begin position="553"/>
        <end position="565"/>
    </location>
</feature>
<dbReference type="PROSITE" id="PS51380">
    <property type="entry name" value="EXS"/>
    <property type="match status" value="1"/>
</dbReference>
<keyword evidence="2 6" id="KW-0812">Transmembrane</keyword>
<dbReference type="Proteomes" id="UP000780801">
    <property type="component" value="Unassembled WGS sequence"/>
</dbReference>
<feature type="compositionally biased region" description="Polar residues" evidence="5">
    <location>
        <begin position="346"/>
        <end position="356"/>
    </location>
</feature>
<comment type="subcellular location">
    <subcellularLocation>
        <location evidence="1">Membrane</location>
        <topology evidence="1">Multi-pass membrane protein</topology>
    </subcellularLocation>
</comment>
<feature type="transmembrane region" description="Helical" evidence="6">
    <location>
        <begin position="193"/>
        <end position="210"/>
    </location>
</feature>
<evidence type="ECO:0000313" key="8">
    <source>
        <dbReference type="EMBL" id="KAF9580553.1"/>
    </source>
</evidence>
<protein>
    <recommendedName>
        <fullName evidence="7">EXS domain-containing protein</fullName>
    </recommendedName>
</protein>
<comment type="caution">
    <text evidence="8">The sequence shown here is derived from an EMBL/GenBank/DDBJ whole genome shotgun (WGS) entry which is preliminary data.</text>
</comment>
<feature type="compositionally biased region" description="Low complexity" evidence="5">
    <location>
        <begin position="398"/>
        <end position="410"/>
    </location>
</feature>
<evidence type="ECO:0000256" key="5">
    <source>
        <dbReference type="SAM" id="MobiDB-lite"/>
    </source>
</evidence>
<feature type="transmembrane region" description="Helical" evidence="6">
    <location>
        <begin position="59"/>
        <end position="78"/>
    </location>
</feature>
<feature type="domain" description="EXS" evidence="7">
    <location>
        <begin position="73"/>
        <end position="274"/>
    </location>
</feature>
<feature type="compositionally biased region" description="Low complexity" evidence="5">
    <location>
        <begin position="334"/>
        <end position="345"/>
    </location>
</feature>
<feature type="compositionally biased region" description="Polar residues" evidence="5">
    <location>
        <begin position="315"/>
        <end position="327"/>
    </location>
</feature>
<evidence type="ECO:0000256" key="6">
    <source>
        <dbReference type="SAM" id="Phobius"/>
    </source>
</evidence>
<evidence type="ECO:0000256" key="1">
    <source>
        <dbReference type="ARBA" id="ARBA00004141"/>
    </source>
</evidence>
<sequence>MYVWSKSRINYKFIFEFDPRDNLDFYEYFEIPVLFVLLLSLAVYLDFGSKLTQHVATAYWPLILMLITAFILFCPLPIAHATSRRWFIASIGRIIASGYYRVEFRDFFLADEMNSLSYSIEQFEFALCAYAHQWTDTDVRLKIAYILIATTTSIYTFTWDVYMDWGLFRFGKRGGGSFGYPFLRQELVYTRPWIYYFAIITDFLGRFSWIARLLPLNINGFILSFTLAFIEVLRRWQWNFFRLENEHLNNCGQFRAIKDIPLPFHIRVEDKSDDEEEYGEEYEEEYDDRDGDRDNKNRRSVRMEELNDEPGFGKNGSTHGNYPSNANMGGPIRSSGSYGSLGIYSNQGTHGLSQVSEEGRDSLETEATHGSEPMTEASSKVTAGTSTQFPEFTDHIGSTHATRASASSSSDRSKTFGFLDPNSRRIRNADNRPGHNRRQWSESNMFSKARSSTFVEAAVAEAGFKNTQREAIESESRKSNKFYDRRDFDSKLIETESKHAWKNLIGPSLLLGGALSMPATMHGLQSMSAGGMESGGGAGLYEQGPLGRRSASHGGGGGGGGGGGNNKPRARAPLRRQATIGEKVRGSIFGKARKDSDDDDDSDEDFNIHAYYDSE</sequence>
<feature type="compositionally biased region" description="Polar residues" evidence="5">
    <location>
        <begin position="376"/>
        <end position="390"/>
    </location>
</feature>
<reference evidence="8" key="1">
    <citation type="journal article" date="2020" name="Fungal Divers.">
        <title>Resolving the Mortierellaceae phylogeny through synthesis of multi-gene phylogenetics and phylogenomics.</title>
        <authorList>
            <person name="Vandepol N."/>
            <person name="Liber J."/>
            <person name="Desiro A."/>
            <person name="Na H."/>
            <person name="Kennedy M."/>
            <person name="Barry K."/>
            <person name="Grigoriev I.V."/>
            <person name="Miller A.N."/>
            <person name="O'Donnell K."/>
            <person name="Stajich J.E."/>
            <person name="Bonito G."/>
        </authorList>
    </citation>
    <scope>NUCLEOTIDE SEQUENCE</scope>
    <source>
        <strain evidence="8">KOD1015</strain>
    </source>
</reference>
<dbReference type="Pfam" id="PF03124">
    <property type="entry name" value="EXS"/>
    <property type="match status" value="2"/>
</dbReference>
<evidence type="ECO:0000256" key="2">
    <source>
        <dbReference type="ARBA" id="ARBA00022692"/>
    </source>
</evidence>
<evidence type="ECO:0000313" key="9">
    <source>
        <dbReference type="Proteomes" id="UP000780801"/>
    </source>
</evidence>
<evidence type="ECO:0000256" key="4">
    <source>
        <dbReference type="ARBA" id="ARBA00023136"/>
    </source>
</evidence>
<dbReference type="GO" id="GO:0000822">
    <property type="term" value="F:inositol hexakisphosphate binding"/>
    <property type="evidence" value="ECO:0007669"/>
    <property type="project" value="TreeGrafter"/>
</dbReference>
<feature type="transmembrane region" description="Helical" evidence="6">
    <location>
        <begin position="143"/>
        <end position="163"/>
    </location>
</feature>
<feature type="compositionally biased region" description="Basic and acidic residues" evidence="5">
    <location>
        <begin position="357"/>
        <end position="369"/>
    </location>
</feature>
<feature type="transmembrane region" description="Helical" evidence="6">
    <location>
        <begin position="28"/>
        <end position="47"/>
    </location>
</feature>
<feature type="compositionally biased region" description="Acidic residues" evidence="5">
    <location>
        <begin position="272"/>
        <end position="289"/>
    </location>
</feature>
<keyword evidence="4 6" id="KW-0472">Membrane</keyword>
<dbReference type="GO" id="GO:0005794">
    <property type="term" value="C:Golgi apparatus"/>
    <property type="evidence" value="ECO:0007669"/>
    <property type="project" value="TreeGrafter"/>
</dbReference>
<proteinExistence type="predicted"/>
<accession>A0A9P6KD71</accession>
<keyword evidence="9" id="KW-1185">Reference proteome</keyword>
<feature type="region of interest" description="Disordered" evidence="5">
    <location>
        <begin position="535"/>
        <end position="615"/>
    </location>
</feature>
<dbReference type="GO" id="GO:0016036">
    <property type="term" value="P:cellular response to phosphate starvation"/>
    <property type="evidence" value="ECO:0007669"/>
    <property type="project" value="TreeGrafter"/>
</dbReference>
<dbReference type="PANTHER" id="PTHR10783:SF103">
    <property type="entry name" value="SOLUTE CARRIER FAMILY 53 MEMBER 1"/>
    <property type="match status" value="1"/>
</dbReference>
<dbReference type="EMBL" id="JAABOA010001990">
    <property type="protein sequence ID" value="KAF9580553.1"/>
    <property type="molecule type" value="Genomic_DNA"/>
</dbReference>
<dbReference type="GO" id="GO:0006817">
    <property type="term" value="P:phosphate ion transport"/>
    <property type="evidence" value="ECO:0007669"/>
    <property type="project" value="TreeGrafter"/>
</dbReference>
<feature type="transmembrane region" description="Helical" evidence="6">
    <location>
        <begin position="216"/>
        <end position="233"/>
    </location>
</feature>
<dbReference type="GO" id="GO:0005886">
    <property type="term" value="C:plasma membrane"/>
    <property type="evidence" value="ECO:0007669"/>
    <property type="project" value="TreeGrafter"/>
</dbReference>
<dbReference type="PANTHER" id="PTHR10783">
    <property type="entry name" value="XENOTROPIC AND POLYTROPIC RETROVIRUS RECEPTOR 1-RELATED"/>
    <property type="match status" value="1"/>
</dbReference>